<dbReference type="Pfam" id="PF08144">
    <property type="entry name" value="CPL"/>
    <property type="match status" value="1"/>
</dbReference>
<evidence type="ECO:0000256" key="4">
    <source>
        <dbReference type="SAM" id="MobiDB-lite"/>
    </source>
</evidence>
<dbReference type="PANTHER" id="PTHR13389">
    <property type="entry name" value="PUMILIO HOMOLOG 3"/>
    <property type="match status" value="1"/>
</dbReference>
<keyword evidence="1" id="KW-0677">Repeat</keyword>
<feature type="region of interest" description="Disordered" evidence="4">
    <location>
        <begin position="1"/>
        <end position="132"/>
    </location>
</feature>
<feature type="domain" description="PUM-HD" evidence="5">
    <location>
        <begin position="197"/>
        <end position="601"/>
    </location>
</feature>
<dbReference type="InterPro" id="IPR001313">
    <property type="entry name" value="Pumilio_RNA-bd_rpt"/>
</dbReference>
<dbReference type="InterPro" id="IPR016024">
    <property type="entry name" value="ARM-type_fold"/>
</dbReference>
<protein>
    <submittedName>
        <fullName evidence="6">Pumilio 3</fullName>
    </submittedName>
</protein>
<dbReference type="Gene3D" id="1.25.10.10">
    <property type="entry name" value="Leucine-rich Repeat Variant"/>
    <property type="match status" value="1"/>
</dbReference>
<evidence type="ECO:0000313" key="6">
    <source>
        <dbReference type="EMBL" id="GBM86825.1"/>
    </source>
</evidence>
<dbReference type="InterPro" id="IPR012959">
    <property type="entry name" value="CPL_dom"/>
</dbReference>
<feature type="compositionally biased region" description="Basic residues" evidence="4">
    <location>
        <begin position="9"/>
        <end position="18"/>
    </location>
</feature>
<organism evidence="6 7">
    <name type="scientific">Araneus ventricosus</name>
    <name type="common">Orbweaver spider</name>
    <name type="synonym">Epeira ventricosa</name>
    <dbReference type="NCBI Taxonomy" id="182803"/>
    <lineage>
        <taxon>Eukaryota</taxon>
        <taxon>Metazoa</taxon>
        <taxon>Ecdysozoa</taxon>
        <taxon>Arthropoda</taxon>
        <taxon>Chelicerata</taxon>
        <taxon>Arachnida</taxon>
        <taxon>Araneae</taxon>
        <taxon>Araneomorphae</taxon>
        <taxon>Entelegynae</taxon>
        <taxon>Araneoidea</taxon>
        <taxon>Araneidae</taxon>
        <taxon>Araneus</taxon>
    </lineage>
</organism>
<feature type="region of interest" description="Disordered" evidence="4">
    <location>
        <begin position="495"/>
        <end position="537"/>
    </location>
</feature>
<dbReference type="InterPro" id="IPR040059">
    <property type="entry name" value="PUM3"/>
</dbReference>
<proteinExistence type="predicted"/>
<keyword evidence="7" id="KW-1185">Reference proteome</keyword>
<keyword evidence="2" id="KW-0694">RNA-binding</keyword>
<dbReference type="Proteomes" id="UP000499080">
    <property type="component" value="Unassembled WGS sequence"/>
</dbReference>
<evidence type="ECO:0000256" key="3">
    <source>
        <dbReference type="PROSITE-ProRule" id="PRU00317"/>
    </source>
</evidence>
<dbReference type="SUPFAM" id="SSF48371">
    <property type="entry name" value="ARM repeat"/>
    <property type="match status" value="1"/>
</dbReference>
<dbReference type="AlphaFoldDB" id="A0A4Y2JA86"/>
<reference evidence="6 7" key="1">
    <citation type="journal article" date="2019" name="Sci. Rep.">
        <title>Orb-weaving spider Araneus ventricosus genome elucidates the spidroin gene catalogue.</title>
        <authorList>
            <person name="Kono N."/>
            <person name="Nakamura H."/>
            <person name="Ohtoshi R."/>
            <person name="Moran D.A.P."/>
            <person name="Shinohara A."/>
            <person name="Yoshida Y."/>
            <person name="Fujiwara M."/>
            <person name="Mori M."/>
            <person name="Tomita M."/>
            <person name="Arakawa K."/>
        </authorList>
    </citation>
    <scope>NUCLEOTIDE SEQUENCE [LARGE SCALE GENOMIC DNA]</scope>
</reference>
<dbReference type="SMART" id="SM00025">
    <property type="entry name" value="Pumilio"/>
    <property type="match status" value="5"/>
</dbReference>
<dbReference type="OrthoDB" id="497380at2759"/>
<feature type="repeat" description="Pumilio" evidence="3">
    <location>
        <begin position="261"/>
        <end position="296"/>
    </location>
</feature>
<dbReference type="InterPro" id="IPR011989">
    <property type="entry name" value="ARM-like"/>
</dbReference>
<dbReference type="GO" id="GO:0003729">
    <property type="term" value="F:mRNA binding"/>
    <property type="evidence" value="ECO:0007669"/>
    <property type="project" value="TreeGrafter"/>
</dbReference>
<sequence>MNPIERPKGVKLYKKQKAQKQSSDNANLKVKLNVSDEVSFVKSEKNQDTSLQSSKKRKHNRNMNEEVEDSHDMINNGPAKNWEVKVGKKKRNETTTSQSNVPIKSILKKRQSESVDSNPKKKAKIEGLTGKERKMLHLNKKKKEKDSNKVNDISAKFEEAIKKGNLSKKEWKQLKKERKMLKMQKKGKGEHFELTQTLKNLWEDLRREDCKSEKKSQLLKQACDLLKGRVKEFTFAHDTVRVLECILSEGAETHHALLFDELKNDIIPLSKSKYGKFFVQKLLKYGSKQQKEHVMKAFHGKVVKLIRHTEAAEVVEMAFNECANATQRFELVQEFYDPTYMYFKNHEVSSLNELLEKEPGKKPSIIKRMKEELMKMLDKSVVKHSIVHHVLWQFMVHADPASKSEIIEAVRDVVPEILHTKDGSRVGMHCVWYGTLKDRKVIIKSMKTFVTKIAMEEHGHMVLLALFHCFDDTVFLEKHIIKELVSHLLKISQNSGEKKKKDKKGKEETDGGEKEETDGGEKAKTDGTDGEKQDNKGRGEKDLLLEFLQNVHAKRVLIYLLNPKDLHYIQPDVINILKQGDDNSTSKKDPEIRCSELKAIIAGPLLNLIESNIERFYTNNAFCLFTMVILQHTVGNSRKAFKAIADLVVEPYTPENKNTHPIEHSGSHFMYKKLIIQDGDESLDDVKFSEVLIETVPKMVFKSWMECNRGAFLLVRLLETGIPSVVARVKEELTGCKKYLSKKPYKGAELLIEKLKLNK</sequence>
<dbReference type="GO" id="GO:0006417">
    <property type="term" value="P:regulation of translation"/>
    <property type="evidence" value="ECO:0007669"/>
    <property type="project" value="TreeGrafter"/>
</dbReference>
<dbReference type="GO" id="GO:0005730">
    <property type="term" value="C:nucleolus"/>
    <property type="evidence" value="ECO:0007669"/>
    <property type="project" value="TreeGrafter"/>
</dbReference>
<evidence type="ECO:0000259" key="5">
    <source>
        <dbReference type="PROSITE" id="PS50303"/>
    </source>
</evidence>
<dbReference type="PROSITE" id="PS50302">
    <property type="entry name" value="PUM"/>
    <property type="match status" value="1"/>
</dbReference>
<dbReference type="EMBL" id="BGPR01003342">
    <property type="protein sequence ID" value="GBM86825.1"/>
    <property type="molecule type" value="Genomic_DNA"/>
</dbReference>
<gene>
    <name evidence="6" type="primary">pum3</name>
    <name evidence="6" type="ORF">AVEN_213775_1</name>
</gene>
<name>A0A4Y2JA86_ARAVE</name>
<accession>A0A4Y2JA86</accession>
<evidence type="ECO:0000256" key="1">
    <source>
        <dbReference type="ARBA" id="ARBA00022737"/>
    </source>
</evidence>
<evidence type="ECO:0000256" key="2">
    <source>
        <dbReference type="ARBA" id="ARBA00022884"/>
    </source>
</evidence>
<dbReference type="PROSITE" id="PS50303">
    <property type="entry name" value="PUM_HD"/>
    <property type="match status" value="1"/>
</dbReference>
<feature type="compositionally biased region" description="Basic and acidic residues" evidence="4">
    <location>
        <begin position="496"/>
        <end position="537"/>
    </location>
</feature>
<evidence type="ECO:0000313" key="7">
    <source>
        <dbReference type="Proteomes" id="UP000499080"/>
    </source>
</evidence>
<comment type="caution">
    <text evidence="6">The sequence shown here is derived from an EMBL/GenBank/DDBJ whole genome shotgun (WGS) entry which is preliminary data.</text>
</comment>
<dbReference type="PANTHER" id="PTHR13389:SF0">
    <property type="entry name" value="PUMILIO HOMOLOG 3"/>
    <property type="match status" value="1"/>
</dbReference>
<dbReference type="InterPro" id="IPR033133">
    <property type="entry name" value="PUM-HD"/>
</dbReference>